<dbReference type="Proteomes" id="UP000777935">
    <property type="component" value="Unassembled WGS sequence"/>
</dbReference>
<evidence type="ECO:0000313" key="1">
    <source>
        <dbReference type="EMBL" id="NSX55610.1"/>
    </source>
</evidence>
<comment type="caution">
    <text evidence="1">The sequence shown here is derived from an EMBL/GenBank/DDBJ whole genome shotgun (WGS) entry which is preliminary data.</text>
</comment>
<sequence length="118" mass="13098">MYVTADGTMLIRPKGTPERLPNEDPEKGLVRAKIAGLDMSPVRLAALTINRDVSCSVRAYLFEFVSSGEANILYAAENSTLTSRPARKSFIFWPAFTLRKPTKNPLTKGRGFLNHTQV</sequence>
<protein>
    <submittedName>
        <fullName evidence="1">Uncharacterized protein</fullName>
    </submittedName>
</protein>
<accession>A0ABX2ITF3</accession>
<gene>
    <name evidence="1" type="ORF">HRQ87_12425</name>
</gene>
<dbReference type="RefSeq" id="WP_174138762.1">
    <property type="nucleotide sequence ID" value="NZ_JABUFE010000007.1"/>
</dbReference>
<evidence type="ECO:0000313" key="2">
    <source>
        <dbReference type="Proteomes" id="UP000777935"/>
    </source>
</evidence>
<keyword evidence="2" id="KW-1185">Reference proteome</keyword>
<reference evidence="1 2" key="1">
    <citation type="submission" date="2020-06" db="EMBL/GenBank/DDBJ databases">
        <title>Sulfitobacter algicola sp. nov., isolated from green algae.</title>
        <authorList>
            <person name="Wang C."/>
        </authorList>
    </citation>
    <scope>NUCLEOTIDE SEQUENCE [LARGE SCALE GENOMIC DNA]</scope>
    <source>
        <strain evidence="1 2">1151</strain>
    </source>
</reference>
<name>A0ABX2ITF3_9RHOB</name>
<dbReference type="EMBL" id="JABUFE010000007">
    <property type="protein sequence ID" value="NSX55610.1"/>
    <property type="molecule type" value="Genomic_DNA"/>
</dbReference>
<organism evidence="1 2">
    <name type="scientific">Parasulfitobacter algicola</name>
    <dbReference type="NCBI Taxonomy" id="2614809"/>
    <lineage>
        <taxon>Bacteria</taxon>
        <taxon>Pseudomonadati</taxon>
        <taxon>Pseudomonadota</taxon>
        <taxon>Alphaproteobacteria</taxon>
        <taxon>Rhodobacterales</taxon>
        <taxon>Roseobacteraceae</taxon>
        <taxon>Parasulfitobacter</taxon>
    </lineage>
</organism>
<proteinExistence type="predicted"/>